<accession>A0ABU5NUN4</accession>
<organism evidence="1 2">
    <name type="scientific">Marinobacter qingdaonensis</name>
    <dbReference type="NCBI Taxonomy" id="3108486"/>
    <lineage>
        <taxon>Bacteria</taxon>
        <taxon>Pseudomonadati</taxon>
        <taxon>Pseudomonadota</taxon>
        <taxon>Gammaproteobacteria</taxon>
        <taxon>Pseudomonadales</taxon>
        <taxon>Marinobacteraceae</taxon>
        <taxon>Marinobacter</taxon>
    </lineage>
</organism>
<keyword evidence="2" id="KW-1185">Reference proteome</keyword>
<evidence type="ECO:0000313" key="2">
    <source>
        <dbReference type="Proteomes" id="UP001305746"/>
    </source>
</evidence>
<proteinExistence type="predicted"/>
<dbReference type="EMBL" id="JAYDCJ010000001">
    <property type="protein sequence ID" value="MEA1079510.1"/>
    <property type="molecule type" value="Genomic_DNA"/>
</dbReference>
<evidence type="ECO:0000313" key="1">
    <source>
        <dbReference type="EMBL" id="MEA1079510.1"/>
    </source>
</evidence>
<dbReference type="RefSeq" id="WP_322854030.1">
    <property type="nucleotide sequence ID" value="NZ_JAYDCJ010000001.1"/>
</dbReference>
<sequence>MNTFTYDITDCIEAKITVKERDDFLMNGTVTTVYDVEIAGQKFERCEVTAPTTSQAFVHDEPTFMEMMRSLELDAKDSGRLAECIEDAVTSA</sequence>
<comment type="caution">
    <text evidence="1">The sequence shown here is derived from an EMBL/GenBank/DDBJ whole genome shotgun (WGS) entry which is preliminary data.</text>
</comment>
<reference evidence="1 2" key="1">
    <citation type="submission" date="2023-12" db="EMBL/GenBank/DDBJ databases">
        <title>Marinobacter qingdaonensis sp. nov., isolated from the intertidal sediment of Qingdao, PR China.</title>
        <authorList>
            <person name="Li Y."/>
        </authorList>
    </citation>
    <scope>NUCLEOTIDE SEQUENCE [LARGE SCALE GENOMIC DNA]</scope>
    <source>
        <strain evidence="1 2">ASW11-75</strain>
    </source>
</reference>
<dbReference type="Proteomes" id="UP001305746">
    <property type="component" value="Unassembled WGS sequence"/>
</dbReference>
<protein>
    <submittedName>
        <fullName evidence="1">Uncharacterized protein</fullName>
    </submittedName>
</protein>
<name>A0ABU5NUN4_9GAMM</name>
<gene>
    <name evidence="1" type="ORF">U5822_02440</name>
</gene>